<evidence type="ECO:0000259" key="3">
    <source>
        <dbReference type="Pfam" id="PF07993"/>
    </source>
</evidence>
<dbReference type="InterPro" id="IPR036291">
    <property type="entry name" value="NAD(P)-bd_dom_sf"/>
</dbReference>
<protein>
    <recommendedName>
        <fullName evidence="3">Thioester reductase (TE) domain-containing protein</fullName>
    </recommendedName>
</protein>
<name>A0A5C3KXJ3_COPMA</name>
<keyword evidence="5" id="KW-1185">Reference proteome</keyword>
<dbReference type="SUPFAM" id="SSF51735">
    <property type="entry name" value="NAD(P)-binding Rossmann-fold domains"/>
    <property type="match status" value="1"/>
</dbReference>
<proteinExistence type="predicted"/>
<keyword evidence="2" id="KW-0597">Phosphoprotein</keyword>
<dbReference type="EMBL" id="ML210187">
    <property type="protein sequence ID" value="TFK25361.1"/>
    <property type="molecule type" value="Genomic_DNA"/>
</dbReference>
<reference evidence="4 5" key="1">
    <citation type="journal article" date="2019" name="Nat. Ecol. Evol.">
        <title>Megaphylogeny resolves global patterns of mushroom evolution.</title>
        <authorList>
            <person name="Varga T."/>
            <person name="Krizsan K."/>
            <person name="Foldi C."/>
            <person name="Dima B."/>
            <person name="Sanchez-Garcia M."/>
            <person name="Sanchez-Ramirez S."/>
            <person name="Szollosi G.J."/>
            <person name="Szarkandi J.G."/>
            <person name="Papp V."/>
            <person name="Albert L."/>
            <person name="Andreopoulos W."/>
            <person name="Angelini C."/>
            <person name="Antonin V."/>
            <person name="Barry K.W."/>
            <person name="Bougher N.L."/>
            <person name="Buchanan P."/>
            <person name="Buyck B."/>
            <person name="Bense V."/>
            <person name="Catcheside P."/>
            <person name="Chovatia M."/>
            <person name="Cooper J."/>
            <person name="Damon W."/>
            <person name="Desjardin D."/>
            <person name="Finy P."/>
            <person name="Geml J."/>
            <person name="Haridas S."/>
            <person name="Hughes K."/>
            <person name="Justo A."/>
            <person name="Karasinski D."/>
            <person name="Kautmanova I."/>
            <person name="Kiss B."/>
            <person name="Kocsube S."/>
            <person name="Kotiranta H."/>
            <person name="LaButti K.M."/>
            <person name="Lechner B.E."/>
            <person name="Liimatainen K."/>
            <person name="Lipzen A."/>
            <person name="Lukacs Z."/>
            <person name="Mihaltcheva S."/>
            <person name="Morgado L.N."/>
            <person name="Niskanen T."/>
            <person name="Noordeloos M.E."/>
            <person name="Ohm R.A."/>
            <person name="Ortiz-Santana B."/>
            <person name="Ovrebo C."/>
            <person name="Racz N."/>
            <person name="Riley R."/>
            <person name="Savchenko A."/>
            <person name="Shiryaev A."/>
            <person name="Soop K."/>
            <person name="Spirin V."/>
            <person name="Szebenyi C."/>
            <person name="Tomsovsky M."/>
            <person name="Tulloss R.E."/>
            <person name="Uehling J."/>
            <person name="Grigoriev I.V."/>
            <person name="Vagvolgyi C."/>
            <person name="Papp T."/>
            <person name="Martin F.M."/>
            <person name="Miettinen O."/>
            <person name="Hibbett D.S."/>
            <person name="Nagy L.G."/>
        </authorList>
    </citation>
    <scope>NUCLEOTIDE SEQUENCE [LARGE SCALE GENOMIC DNA]</scope>
    <source>
        <strain evidence="4 5">CBS 121175</strain>
    </source>
</reference>
<dbReference type="Gene3D" id="3.40.50.720">
    <property type="entry name" value="NAD(P)-binding Rossmann-like Domain"/>
    <property type="match status" value="1"/>
</dbReference>
<dbReference type="AlphaFoldDB" id="A0A5C3KXJ3"/>
<dbReference type="Proteomes" id="UP000307440">
    <property type="component" value="Unassembled WGS sequence"/>
</dbReference>
<dbReference type="PANTHER" id="PTHR43439">
    <property type="entry name" value="PHENYLACETATE-COENZYME A LIGASE"/>
    <property type="match status" value="1"/>
</dbReference>
<organism evidence="4 5">
    <name type="scientific">Coprinopsis marcescibilis</name>
    <name type="common">Agaric fungus</name>
    <name type="synonym">Psathyrella marcescibilis</name>
    <dbReference type="NCBI Taxonomy" id="230819"/>
    <lineage>
        <taxon>Eukaryota</taxon>
        <taxon>Fungi</taxon>
        <taxon>Dikarya</taxon>
        <taxon>Basidiomycota</taxon>
        <taxon>Agaricomycotina</taxon>
        <taxon>Agaricomycetes</taxon>
        <taxon>Agaricomycetidae</taxon>
        <taxon>Agaricales</taxon>
        <taxon>Agaricineae</taxon>
        <taxon>Psathyrellaceae</taxon>
        <taxon>Coprinopsis</taxon>
    </lineage>
</organism>
<sequence length="439" mass="48323">MSATRVAKMRQMLEHYAQTLPTNQTFSSAQAGNREVLITGTTGALGCYILAALLTDSSITRVYGLNRRLNSSPLTTCERQRRAFEERGLDPSLLDSDKLQILDGDLTQADLGLPEATFTHLKSSVTTVMHIAWSVNFKMPLKSFDPMMIGLVNLISFSNSSAFRPTIIFASSAIALQSAPAGLATIFEEHVPPSFALGSGYTEGKWVAERLLSRAADVCGLRSIIARVGQVSGGLNGTWNMGEWFPCLVMSAQGMDAFPTIDKARIQSTVSPVFFIPPTLCAKAFVDFSRCEIVGNKIVHLIHSQEIMWNSIIAATVSEEFKVPLVPFEEWIKALRARYNKVTSNGTKRADDRIVRDIPALRLVSGLELVMGSSARNPNVDASGVPFLDLTNAIRYSDSLRNPDASEIIGPDDVRLWIRYWNSLKNPSKKQEPPRRALL</sequence>
<feature type="domain" description="Thioester reductase (TE)" evidence="3">
    <location>
        <begin position="38"/>
        <end position="268"/>
    </location>
</feature>
<dbReference type="STRING" id="230819.A0A5C3KXJ3"/>
<dbReference type="OrthoDB" id="429813at2759"/>
<evidence type="ECO:0000313" key="5">
    <source>
        <dbReference type="Proteomes" id="UP000307440"/>
    </source>
</evidence>
<gene>
    <name evidence="4" type="ORF">FA15DRAFT_703770</name>
</gene>
<dbReference type="InterPro" id="IPR051414">
    <property type="entry name" value="Adenylate-forming_Reductase"/>
</dbReference>
<dbReference type="InterPro" id="IPR013120">
    <property type="entry name" value="FAR_NAD-bd"/>
</dbReference>
<dbReference type="PANTHER" id="PTHR43439:SF2">
    <property type="entry name" value="ENZYME, PUTATIVE (JCVI)-RELATED"/>
    <property type="match status" value="1"/>
</dbReference>
<evidence type="ECO:0000313" key="4">
    <source>
        <dbReference type="EMBL" id="TFK25361.1"/>
    </source>
</evidence>
<accession>A0A5C3KXJ3</accession>
<evidence type="ECO:0000256" key="1">
    <source>
        <dbReference type="ARBA" id="ARBA00022450"/>
    </source>
</evidence>
<evidence type="ECO:0000256" key="2">
    <source>
        <dbReference type="ARBA" id="ARBA00022553"/>
    </source>
</evidence>
<dbReference type="Pfam" id="PF07993">
    <property type="entry name" value="NAD_binding_4"/>
    <property type="match status" value="1"/>
</dbReference>
<keyword evidence="1" id="KW-0596">Phosphopantetheine</keyword>